<dbReference type="PANTHER" id="PTHR24228:SF59">
    <property type="entry name" value="NEUROPEPTIDE RECEPTOR 15"/>
    <property type="match status" value="1"/>
</dbReference>
<comment type="subcellular location">
    <subcellularLocation>
        <location evidence="1">Cell membrane</location>
        <topology evidence="1">Multi-pass membrane protein</topology>
    </subcellularLocation>
</comment>
<feature type="domain" description="G-protein coupled receptors family 1 profile" evidence="11">
    <location>
        <begin position="388"/>
        <end position="639"/>
    </location>
</feature>
<sequence length="693" mass="76939">MSKEWKALAPVLTAFIVFNLCWGPYSIHVYIDKFIEPRRIPHKVMTWLAVFNSTLNPIIYGVLNSNFRRSYARLIKAALPGGGRLAGRLLKPNCTVPAAPGRIETCRVPGSRPVLIGWPRKAGAEAAAAADCQAINQLIAKLFTSKQADPVECVVQVKHGVQHPPADMQICWGFSNPGSGSRKTGVQQQVDWPGQDAQHEQETHRLATSTAQCGGAVGASSAARCHRQSLPEPPLVPNEQGNGRGHHARTPQVGSGSVTQTRWAASSAGAQAAATRTPIRRPRRQRRPPSRPPSLARDRSGAATANRLSSVSGTWKKGVQEYRCHPLATADSWCCDVDQGNPVVLVHCRYNRRQYNKNVTDSEEVNQTKLKVADIVFLITGMCIGVCGNLLTVLSLMRFKHLKSATNILIVNIGMADLLVCSYSIPTILANRIAENNVFHDVICRVNAYALFSAAGVSNFSFTLIAVARNLCVMHRVAYQRHFTDCRVIAYCVACWVFWFLVSSFFWWQKGFGYIPEAFICFYYDNDSPFALSLLLTLLGVAVPSMLAASCYISLFYKLFRIRKEVENSLANTNDDRCVNKEWKALAPVLTAFIVFNLCWGPYSIHVYIDKFIDHVGRIPHKVITWLAVFNSTLNPIIYGVLNPSIRRSYLRLIRAAFACRACKRPAAVAPIEIFQLLFAHMEGSKNKKTNSY</sequence>
<dbReference type="PROSITE" id="PS50262">
    <property type="entry name" value="G_PROTEIN_RECEP_F1_2"/>
    <property type="match status" value="2"/>
</dbReference>
<dbReference type="InterPro" id="IPR017452">
    <property type="entry name" value="GPCR_Rhodpsn_7TM"/>
</dbReference>
<dbReference type="InterPro" id="IPR000276">
    <property type="entry name" value="GPCR_Rhodpsn"/>
</dbReference>
<feature type="transmembrane region" description="Helical" evidence="10">
    <location>
        <begin position="449"/>
        <end position="468"/>
    </location>
</feature>
<keyword evidence="8" id="KW-0807">Transducer</keyword>
<evidence type="ECO:0000256" key="8">
    <source>
        <dbReference type="ARBA" id="ARBA00023224"/>
    </source>
</evidence>
<evidence type="ECO:0000313" key="13">
    <source>
        <dbReference type="WBParaSite" id="maker-uti_cns_0046765-snap-gene-0.3-mRNA-1"/>
    </source>
</evidence>
<feature type="transmembrane region" description="Helical" evidence="10">
    <location>
        <begin position="44"/>
        <end position="63"/>
    </location>
</feature>
<dbReference type="SUPFAM" id="SSF81321">
    <property type="entry name" value="Family A G protein-coupled receptor-like"/>
    <property type="match status" value="2"/>
</dbReference>
<keyword evidence="7" id="KW-0675">Receptor</keyword>
<feature type="region of interest" description="Disordered" evidence="9">
    <location>
        <begin position="224"/>
        <end position="310"/>
    </location>
</feature>
<dbReference type="GO" id="GO:0005886">
    <property type="term" value="C:plasma membrane"/>
    <property type="evidence" value="ECO:0007669"/>
    <property type="project" value="UniProtKB-SubCell"/>
</dbReference>
<feature type="compositionally biased region" description="Polar residues" evidence="9">
    <location>
        <begin position="179"/>
        <end position="190"/>
    </location>
</feature>
<feature type="transmembrane region" description="Helical" evidence="10">
    <location>
        <begin position="585"/>
        <end position="603"/>
    </location>
</feature>
<feature type="region of interest" description="Disordered" evidence="9">
    <location>
        <begin position="179"/>
        <end position="207"/>
    </location>
</feature>
<evidence type="ECO:0000256" key="7">
    <source>
        <dbReference type="ARBA" id="ARBA00023170"/>
    </source>
</evidence>
<evidence type="ECO:0000256" key="10">
    <source>
        <dbReference type="SAM" id="Phobius"/>
    </source>
</evidence>
<evidence type="ECO:0000256" key="6">
    <source>
        <dbReference type="ARBA" id="ARBA00023136"/>
    </source>
</evidence>
<feature type="transmembrane region" description="Helical" evidence="10">
    <location>
        <begin position="528"/>
        <end position="555"/>
    </location>
</feature>
<keyword evidence="4 10" id="KW-1133">Transmembrane helix</keyword>
<feature type="domain" description="G-protein coupled receptors family 1 profile" evidence="11">
    <location>
        <begin position="1"/>
        <end position="60"/>
    </location>
</feature>
<keyword evidence="6 10" id="KW-0472">Membrane</keyword>
<feature type="transmembrane region" description="Helical" evidence="10">
    <location>
        <begin position="623"/>
        <end position="642"/>
    </location>
</feature>
<dbReference type="WBParaSite" id="maker-uti_cns_0046765-snap-gene-0.3-mRNA-1">
    <property type="protein sequence ID" value="maker-uti_cns_0046765-snap-gene-0.3-mRNA-1"/>
    <property type="gene ID" value="maker-uti_cns_0046765-snap-gene-0.3"/>
</dbReference>
<feature type="compositionally biased region" description="Basic residues" evidence="9">
    <location>
        <begin position="278"/>
        <end position="289"/>
    </location>
</feature>
<keyword evidence="5" id="KW-0297">G-protein coupled receptor</keyword>
<reference evidence="13" key="1">
    <citation type="submission" date="2016-11" db="UniProtKB">
        <authorList>
            <consortium name="WormBaseParasite"/>
        </authorList>
    </citation>
    <scope>IDENTIFICATION</scope>
</reference>
<evidence type="ECO:0000256" key="1">
    <source>
        <dbReference type="ARBA" id="ARBA00004651"/>
    </source>
</evidence>
<evidence type="ECO:0000313" key="12">
    <source>
        <dbReference type="Proteomes" id="UP000095280"/>
    </source>
</evidence>
<dbReference type="Proteomes" id="UP000095280">
    <property type="component" value="Unplaced"/>
</dbReference>
<evidence type="ECO:0000259" key="11">
    <source>
        <dbReference type="PROSITE" id="PS50262"/>
    </source>
</evidence>
<proteinExistence type="predicted"/>
<feature type="transmembrane region" description="Helical" evidence="10">
    <location>
        <begin position="12"/>
        <end position="32"/>
    </location>
</feature>
<name>A0A1I8JCR4_9PLAT</name>
<keyword evidence="2" id="KW-1003">Cell membrane</keyword>
<dbReference type="PANTHER" id="PTHR24228">
    <property type="entry name" value="B2 BRADYKININ RECEPTOR/ANGIOTENSIN II RECEPTOR"/>
    <property type="match status" value="1"/>
</dbReference>
<evidence type="ECO:0000256" key="9">
    <source>
        <dbReference type="SAM" id="MobiDB-lite"/>
    </source>
</evidence>
<dbReference type="Pfam" id="PF00001">
    <property type="entry name" value="7tm_1"/>
    <property type="match status" value="2"/>
</dbReference>
<feature type="transmembrane region" description="Helical" evidence="10">
    <location>
        <begin position="375"/>
        <end position="396"/>
    </location>
</feature>
<feature type="transmembrane region" description="Helical" evidence="10">
    <location>
        <begin position="488"/>
        <end position="508"/>
    </location>
</feature>
<dbReference type="AlphaFoldDB" id="A0A1I8JCR4"/>
<protein>
    <submittedName>
        <fullName evidence="13">G_PROTEIN_RECEP_F1_2 domain-containing protein</fullName>
    </submittedName>
</protein>
<dbReference type="GO" id="GO:0004930">
    <property type="term" value="F:G protein-coupled receptor activity"/>
    <property type="evidence" value="ECO:0007669"/>
    <property type="project" value="UniProtKB-KW"/>
</dbReference>
<keyword evidence="3 10" id="KW-0812">Transmembrane</keyword>
<feature type="compositionally biased region" description="Polar residues" evidence="9">
    <location>
        <begin position="252"/>
        <end position="263"/>
    </location>
</feature>
<evidence type="ECO:0000256" key="3">
    <source>
        <dbReference type="ARBA" id="ARBA00022692"/>
    </source>
</evidence>
<dbReference type="CDD" id="cd00637">
    <property type="entry name" value="7tm_classA_rhodopsin-like"/>
    <property type="match status" value="1"/>
</dbReference>
<evidence type="ECO:0000256" key="4">
    <source>
        <dbReference type="ARBA" id="ARBA00022989"/>
    </source>
</evidence>
<feature type="compositionally biased region" description="Low complexity" evidence="9">
    <location>
        <begin position="264"/>
        <end position="277"/>
    </location>
</feature>
<keyword evidence="12" id="KW-1185">Reference proteome</keyword>
<dbReference type="PRINTS" id="PR00237">
    <property type="entry name" value="GPCRRHODOPSN"/>
</dbReference>
<accession>A0A1I8JCR4</accession>
<organism evidence="12 13">
    <name type="scientific">Macrostomum lignano</name>
    <dbReference type="NCBI Taxonomy" id="282301"/>
    <lineage>
        <taxon>Eukaryota</taxon>
        <taxon>Metazoa</taxon>
        <taxon>Spiralia</taxon>
        <taxon>Lophotrochozoa</taxon>
        <taxon>Platyhelminthes</taxon>
        <taxon>Rhabditophora</taxon>
        <taxon>Macrostomorpha</taxon>
        <taxon>Macrostomida</taxon>
        <taxon>Macrostomidae</taxon>
        <taxon>Macrostomum</taxon>
    </lineage>
</organism>
<evidence type="ECO:0000256" key="5">
    <source>
        <dbReference type="ARBA" id="ARBA00023040"/>
    </source>
</evidence>
<dbReference type="Gene3D" id="1.20.1070.10">
    <property type="entry name" value="Rhodopsin 7-helix transmembrane proteins"/>
    <property type="match status" value="2"/>
</dbReference>
<evidence type="ECO:0000256" key="2">
    <source>
        <dbReference type="ARBA" id="ARBA00022475"/>
    </source>
</evidence>